<dbReference type="SUPFAM" id="SSF55604">
    <property type="entry name" value="Glucose permease domain IIB"/>
    <property type="match status" value="1"/>
</dbReference>
<dbReference type="InterPro" id="IPR013013">
    <property type="entry name" value="PTS_EIIC_1"/>
</dbReference>
<keyword evidence="10 12" id="KW-0472">Membrane</keyword>
<feature type="transmembrane region" description="Helical" evidence="12">
    <location>
        <begin position="217"/>
        <end position="235"/>
    </location>
</feature>
<keyword evidence="3" id="KW-1003">Cell membrane</keyword>
<dbReference type="InterPro" id="IPR001996">
    <property type="entry name" value="PTS_IIB_1"/>
</dbReference>
<dbReference type="PROSITE" id="PS01035">
    <property type="entry name" value="PTS_EIIB_TYPE_1_CYS"/>
    <property type="match status" value="1"/>
</dbReference>
<keyword evidence="4" id="KW-0762">Sugar transport</keyword>
<dbReference type="FunFam" id="3.30.1360.60:FF:000001">
    <property type="entry name" value="PTS system glucose-specific IIBC component PtsG"/>
    <property type="match status" value="1"/>
</dbReference>
<dbReference type="InterPro" id="IPR003352">
    <property type="entry name" value="PTS_EIIC"/>
</dbReference>
<accession>A0A2N5NIM5</accession>
<feature type="transmembrane region" description="Helical" evidence="12">
    <location>
        <begin position="300"/>
        <end position="318"/>
    </location>
</feature>
<dbReference type="InterPro" id="IPR036878">
    <property type="entry name" value="Glu_permease_IIB"/>
</dbReference>
<dbReference type="PANTHER" id="PTHR30175">
    <property type="entry name" value="PHOSPHOTRANSFERASE SYSTEM TRANSPORT PROTEIN"/>
    <property type="match status" value="1"/>
</dbReference>
<dbReference type="Proteomes" id="UP000234849">
    <property type="component" value="Unassembled WGS sequence"/>
</dbReference>
<dbReference type="GO" id="GO:0016301">
    <property type="term" value="F:kinase activity"/>
    <property type="evidence" value="ECO:0007669"/>
    <property type="project" value="UniProtKB-KW"/>
</dbReference>
<organism evidence="15 16">
    <name type="scientific">Mediterraneibacter gnavus</name>
    <name type="common">Ruminococcus gnavus</name>
    <dbReference type="NCBI Taxonomy" id="33038"/>
    <lineage>
        <taxon>Bacteria</taxon>
        <taxon>Bacillati</taxon>
        <taxon>Bacillota</taxon>
        <taxon>Clostridia</taxon>
        <taxon>Lachnospirales</taxon>
        <taxon>Lachnospiraceae</taxon>
        <taxon>Mediterraneibacter</taxon>
    </lineage>
</organism>
<reference evidence="15 16" key="1">
    <citation type="journal article" date="2017" name="Genome Med.">
        <title>A novel Ruminococcus gnavus clade enriched in inflammatory bowel disease patients.</title>
        <authorList>
            <person name="Hall A.B."/>
            <person name="Yassour M."/>
            <person name="Sauk J."/>
            <person name="Garner A."/>
            <person name="Jiang X."/>
            <person name="Arthur T."/>
            <person name="Lagoudas G.K."/>
            <person name="Vatanen T."/>
            <person name="Fornelos N."/>
            <person name="Wilson R."/>
            <person name="Bertha M."/>
            <person name="Cohen M."/>
            <person name="Garber J."/>
            <person name="Khalili H."/>
            <person name="Gevers D."/>
            <person name="Ananthakrishnan A.N."/>
            <person name="Kugathasan S."/>
            <person name="Lander E.S."/>
            <person name="Blainey P."/>
            <person name="Vlamakis H."/>
            <person name="Xavier R.J."/>
            <person name="Huttenhower C."/>
        </authorList>
    </citation>
    <scope>NUCLEOTIDE SEQUENCE [LARGE SCALE GENOMIC DNA]</scope>
    <source>
        <strain evidence="15 16">RJX1118</strain>
    </source>
</reference>
<keyword evidence="7 12" id="KW-0812">Transmembrane</keyword>
<sequence>MAKQDYGQLAKEVVDAVGGKENIISVTNCMTRLRFVLKDDSIPNKEQVCSVKGVKGVMNQGGQYQVIIGTQVSEVVKFARKEAGISEDGKTEVNKEDYKVVKKDSLWNRFFKVISGCIMPMIGPMIAGGILKGILVILTTAGVLENTDGTYLILYAASDALLYFMPIIVGFTCGKVFDCNPYTTAAIGAAFVYPNLVSAIAAEGGITFLNIPISTTTYANTLFPIILAAFVASKVEKLAKKVLPQIIQLMMVPTVVLAIVVPLSYLVIGPVMQYVSNGLSTIVCGIFAFSPIIGGLLFGAFWQVVVLLGLHAAFIPVLMNNLFSQGSDPINAVLGLTVWALAGVTFGYAIRNKDPEKRSAGFGSMASALCGVTEPAIYSVAVPNMKLFACAWVGGGISGAILGGLGGKMYTMGGDGLFRIPAMINPAGLDVSFYGFIGCAVLAFAVSAVLAFIVEGKSGKVK</sequence>
<protein>
    <submittedName>
        <fullName evidence="15">PTS lactose transporter subunit IIB</fullName>
    </submittedName>
</protein>
<feature type="transmembrane region" description="Helical" evidence="12">
    <location>
        <begin position="330"/>
        <end position="350"/>
    </location>
</feature>
<evidence type="ECO:0000259" key="13">
    <source>
        <dbReference type="PROSITE" id="PS51098"/>
    </source>
</evidence>
<feature type="transmembrane region" description="Helical" evidence="12">
    <location>
        <begin position="247"/>
        <end position="268"/>
    </location>
</feature>
<evidence type="ECO:0000256" key="3">
    <source>
        <dbReference type="ARBA" id="ARBA00022475"/>
    </source>
</evidence>
<keyword evidence="8" id="KW-0418">Kinase</keyword>
<dbReference type="GO" id="GO:0090589">
    <property type="term" value="F:protein-phosphocysteine-trehalose phosphotransferase system transporter activity"/>
    <property type="evidence" value="ECO:0007669"/>
    <property type="project" value="TreeGrafter"/>
</dbReference>
<dbReference type="PROSITE" id="PS51098">
    <property type="entry name" value="PTS_EIIB_TYPE_1"/>
    <property type="match status" value="1"/>
</dbReference>
<comment type="subcellular location">
    <subcellularLocation>
        <location evidence="1">Cell membrane</location>
        <topology evidence="1">Multi-pass membrane protein</topology>
    </subcellularLocation>
</comment>
<keyword evidence="2" id="KW-0813">Transport</keyword>
<evidence type="ECO:0000256" key="1">
    <source>
        <dbReference type="ARBA" id="ARBA00004651"/>
    </source>
</evidence>
<evidence type="ECO:0000313" key="15">
    <source>
        <dbReference type="EMBL" id="PLT55546.1"/>
    </source>
</evidence>
<proteinExistence type="predicted"/>
<feature type="active site" description="Phosphocysteine intermediate; for EIIB activity" evidence="11">
    <location>
        <position position="29"/>
    </location>
</feature>
<feature type="domain" description="PTS EIIC type-1" evidence="14">
    <location>
        <begin position="112"/>
        <end position="462"/>
    </location>
</feature>
<evidence type="ECO:0000256" key="11">
    <source>
        <dbReference type="PROSITE-ProRule" id="PRU00421"/>
    </source>
</evidence>
<keyword evidence="9 12" id="KW-1133">Transmembrane helix</keyword>
<gene>
    <name evidence="15" type="ORF">CDL18_07425</name>
</gene>
<feature type="transmembrane region" description="Helical" evidence="12">
    <location>
        <begin position="274"/>
        <end position="293"/>
    </location>
</feature>
<evidence type="ECO:0000256" key="10">
    <source>
        <dbReference type="ARBA" id="ARBA00023136"/>
    </source>
</evidence>
<keyword evidence="6" id="KW-0598">Phosphotransferase system</keyword>
<dbReference type="CDD" id="cd00212">
    <property type="entry name" value="PTS_IIB_glc"/>
    <property type="match status" value="1"/>
</dbReference>
<evidence type="ECO:0000256" key="5">
    <source>
        <dbReference type="ARBA" id="ARBA00022679"/>
    </source>
</evidence>
<dbReference type="InterPro" id="IPR050558">
    <property type="entry name" value="PTS_Sugar-Specific_Components"/>
</dbReference>
<dbReference type="GO" id="GO:0005886">
    <property type="term" value="C:plasma membrane"/>
    <property type="evidence" value="ECO:0007669"/>
    <property type="project" value="UniProtKB-SubCell"/>
</dbReference>
<dbReference type="GO" id="GO:0008982">
    <property type="term" value="F:protein-N(PI)-phosphohistidine-sugar phosphotransferase activity"/>
    <property type="evidence" value="ECO:0007669"/>
    <property type="project" value="InterPro"/>
</dbReference>
<dbReference type="Pfam" id="PF00367">
    <property type="entry name" value="PTS_EIIB"/>
    <property type="match status" value="1"/>
</dbReference>
<feature type="transmembrane region" description="Helical" evidence="12">
    <location>
        <begin position="431"/>
        <end position="454"/>
    </location>
</feature>
<evidence type="ECO:0000256" key="9">
    <source>
        <dbReference type="ARBA" id="ARBA00022989"/>
    </source>
</evidence>
<keyword evidence="5" id="KW-0808">Transferase</keyword>
<dbReference type="GO" id="GO:0009401">
    <property type="term" value="P:phosphoenolpyruvate-dependent sugar phosphotransferase system"/>
    <property type="evidence" value="ECO:0007669"/>
    <property type="project" value="UniProtKB-KW"/>
</dbReference>
<dbReference type="Pfam" id="PF02378">
    <property type="entry name" value="PTS_EIIC"/>
    <property type="match status" value="1"/>
</dbReference>
<evidence type="ECO:0000256" key="8">
    <source>
        <dbReference type="ARBA" id="ARBA00022777"/>
    </source>
</evidence>
<dbReference type="InterPro" id="IPR018113">
    <property type="entry name" value="PTrfase_EIIB_Cys"/>
</dbReference>
<dbReference type="PANTHER" id="PTHR30175:SF1">
    <property type="entry name" value="PTS SYSTEM ARBUTIN-, CELLOBIOSE-, AND SALICIN-SPECIFIC EIIBC COMPONENT-RELATED"/>
    <property type="match status" value="1"/>
</dbReference>
<feature type="transmembrane region" description="Helical" evidence="12">
    <location>
        <begin position="387"/>
        <end position="411"/>
    </location>
</feature>
<feature type="domain" description="PTS EIIB type-1" evidence="13">
    <location>
        <begin position="7"/>
        <end position="89"/>
    </location>
</feature>
<dbReference type="EMBL" id="NIHM01000008">
    <property type="protein sequence ID" value="PLT55546.1"/>
    <property type="molecule type" value="Genomic_DNA"/>
</dbReference>
<comment type="caution">
    <text evidence="15">The sequence shown here is derived from an EMBL/GenBank/DDBJ whole genome shotgun (WGS) entry which is preliminary data.</text>
</comment>
<dbReference type="PROSITE" id="PS51103">
    <property type="entry name" value="PTS_EIIC_TYPE_1"/>
    <property type="match status" value="1"/>
</dbReference>
<evidence type="ECO:0000256" key="7">
    <source>
        <dbReference type="ARBA" id="ARBA00022692"/>
    </source>
</evidence>
<feature type="transmembrane region" description="Helical" evidence="12">
    <location>
        <begin position="151"/>
        <end position="173"/>
    </location>
</feature>
<name>A0A2N5NIM5_MEDGN</name>
<dbReference type="Gene3D" id="3.30.1360.60">
    <property type="entry name" value="Glucose permease domain IIB"/>
    <property type="match status" value="1"/>
</dbReference>
<evidence type="ECO:0000259" key="14">
    <source>
        <dbReference type="PROSITE" id="PS51103"/>
    </source>
</evidence>
<evidence type="ECO:0000256" key="12">
    <source>
        <dbReference type="SAM" id="Phobius"/>
    </source>
</evidence>
<dbReference type="AlphaFoldDB" id="A0A2N5NIM5"/>
<evidence type="ECO:0000256" key="6">
    <source>
        <dbReference type="ARBA" id="ARBA00022683"/>
    </source>
</evidence>
<feature type="transmembrane region" description="Helical" evidence="12">
    <location>
        <begin position="185"/>
        <end position="211"/>
    </location>
</feature>
<dbReference type="GO" id="GO:0015771">
    <property type="term" value="P:trehalose transport"/>
    <property type="evidence" value="ECO:0007669"/>
    <property type="project" value="TreeGrafter"/>
</dbReference>
<evidence type="ECO:0000256" key="4">
    <source>
        <dbReference type="ARBA" id="ARBA00022597"/>
    </source>
</evidence>
<dbReference type="RefSeq" id="WP_101879591.1">
    <property type="nucleotide sequence ID" value="NZ_JANFXP010000004.1"/>
</dbReference>
<evidence type="ECO:0000256" key="2">
    <source>
        <dbReference type="ARBA" id="ARBA00022448"/>
    </source>
</evidence>
<evidence type="ECO:0000313" key="16">
    <source>
        <dbReference type="Proteomes" id="UP000234849"/>
    </source>
</evidence>